<proteinExistence type="predicted"/>
<protein>
    <submittedName>
        <fullName evidence="3">DDE-1 domain-containing protein</fullName>
    </submittedName>
</protein>
<reference evidence="1 2" key="2">
    <citation type="submission" date="2018-11" db="EMBL/GenBank/DDBJ databases">
        <authorList>
            <consortium name="Pathogen Informatics"/>
        </authorList>
    </citation>
    <scope>NUCLEOTIDE SEQUENCE [LARGE SCALE GENOMIC DNA]</scope>
    <source>
        <strain evidence="1 2">Egypt</strain>
    </source>
</reference>
<evidence type="ECO:0000313" key="2">
    <source>
        <dbReference type="Proteomes" id="UP000272942"/>
    </source>
</evidence>
<keyword evidence="2" id="KW-1185">Reference proteome</keyword>
<reference evidence="3" key="1">
    <citation type="submission" date="2016-06" db="UniProtKB">
        <authorList>
            <consortium name="WormBaseParasite"/>
        </authorList>
    </citation>
    <scope>IDENTIFICATION</scope>
</reference>
<dbReference type="EMBL" id="UZAN01056236">
    <property type="protein sequence ID" value="VDP91173.1"/>
    <property type="molecule type" value="Genomic_DNA"/>
</dbReference>
<organism evidence="3">
    <name type="scientific">Echinostoma caproni</name>
    <dbReference type="NCBI Taxonomy" id="27848"/>
    <lineage>
        <taxon>Eukaryota</taxon>
        <taxon>Metazoa</taxon>
        <taxon>Spiralia</taxon>
        <taxon>Lophotrochozoa</taxon>
        <taxon>Platyhelminthes</taxon>
        <taxon>Trematoda</taxon>
        <taxon>Digenea</taxon>
        <taxon>Plagiorchiida</taxon>
        <taxon>Echinostomata</taxon>
        <taxon>Echinostomatoidea</taxon>
        <taxon>Echinostomatidae</taxon>
        <taxon>Echinostoma</taxon>
    </lineage>
</organism>
<evidence type="ECO:0000313" key="3">
    <source>
        <dbReference type="WBParaSite" id="ECPE_0001394101-mRNA-1"/>
    </source>
</evidence>
<dbReference type="WBParaSite" id="ECPE_0001394101-mRNA-1">
    <property type="protein sequence ID" value="ECPE_0001394101-mRNA-1"/>
    <property type="gene ID" value="ECPE_0001394101"/>
</dbReference>
<evidence type="ECO:0000313" key="1">
    <source>
        <dbReference type="EMBL" id="VDP91173.1"/>
    </source>
</evidence>
<gene>
    <name evidence="1" type="ORF">ECPE_LOCUS13901</name>
</gene>
<dbReference type="AlphaFoldDB" id="A0A183B3W6"/>
<dbReference type="Proteomes" id="UP000272942">
    <property type="component" value="Unassembled WGS sequence"/>
</dbReference>
<accession>A0A183B3W6</accession>
<sequence>MLSIKSWEDCEVLLKPNGIRKNSERPSGMITAVFEMACDIGVVCRTLYEPLVNSYRPQLIDTSLNIKFTGLKACTDVHQISGILPDSLDSFHSLMERFPNSTKPIEEINLVTDGVAHHLATKGPLVMARPRRLAPNKLAFAKCEFDI</sequence>
<name>A0A183B3W6_9TREM</name>
<dbReference type="OrthoDB" id="6424029at2759"/>